<keyword evidence="11" id="KW-1185">Reference proteome</keyword>
<dbReference type="CDD" id="cd00383">
    <property type="entry name" value="trans_reg_C"/>
    <property type="match status" value="1"/>
</dbReference>
<dbReference type="GO" id="GO:0000156">
    <property type="term" value="F:phosphorelay response regulator activity"/>
    <property type="evidence" value="ECO:0007669"/>
    <property type="project" value="TreeGrafter"/>
</dbReference>
<dbReference type="InterPro" id="IPR001867">
    <property type="entry name" value="OmpR/PhoB-type_DNA-bd"/>
</dbReference>
<evidence type="ECO:0000313" key="10">
    <source>
        <dbReference type="EMBL" id="MDF1611598.1"/>
    </source>
</evidence>
<dbReference type="PANTHER" id="PTHR48111:SF22">
    <property type="entry name" value="REGULATOR OF RPOS"/>
    <property type="match status" value="1"/>
</dbReference>
<feature type="DNA-binding region" description="OmpR/PhoB-type" evidence="7">
    <location>
        <begin position="124"/>
        <end position="222"/>
    </location>
</feature>
<dbReference type="InterPro" id="IPR039420">
    <property type="entry name" value="WalR-like"/>
</dbReference>
<evidence type="ECO:0000259" key="8">
    <source>
        <dbReference type="PROSITE" id="PS50110"/>
    </source>
</evidence>
<keyword evidence="1 6" id="KW-0597">Phosphoprotein</keyword>
<keyword evidence="2" id="KW-0902">Two-component regulatory system</keyword>
<dbReference type="Pfam" id="PF00072">
    <property type="entry name" value="Response_reg"/>
    <property type="match status" value="1"/>
</dbReference>
<dbReference type="PROSITE" id="PS50110">
    <property type="entry name" value="RESPONSE_REGULATORY"/>
    <property type="match status" value="1"/>
</dbReference>
<evidence type="ECO:0000256" key="4">
    <source>
        <dbReference type="ARBA" id="ARBA00023125"/>
    </source>
</evidence>
<gene>
    <name evidence="10" type="ORF">P0M35_05520</name>
</gene>
<dbReference type="Gene3D" id="3.40.50.2300">
    <property type="match status" value="1"/>
</dbReference>
<dbReference type="InterPro" id="IPR011006">
    <property type="entry name" value="CheY-like_superfamily"/>
</dbReference>
<dbReference type="GO" id="GO:0032993">
    <property type="term" value="C:protein-DNA complex"/>
    <property type="evidence" value="ECO:0007669"/>
    <property type="project" value="TreeGrafter"/>
</dbReference>
<evidence type="ECO:0000256" key="7">
    <source>
        <dbReference type="PROSITE-ProRule" id="PRU01091"/>
    </source>
</evidence>
<dbReference type="GO" id="GO:0006355">
    <property type="term" value="P:regulation of DNA-templated transcription"/>
    <property type="evidence" value="ECO:0007669"/>
    <property type="project" value="InterPro"/>
</dbReference>
<name>A0AAE3TDV8_9BACT</name>
<proteinExistence type="predicted"/>
<reference evidence="10" key="1">
    <citation type="submission" date="2023-03" db="EMBL/GenBank/DDBJ databases">
        <title>Stygiobacter electus gen. nov., sp. nov., facultatively anaerobic thermotolerant bacterium of the class Ignavibacteria from a well of Yessentuki mineral water deposit.</title>
        <authorList>
            <person name="Podosokorskaya O.A."/>
            <person name="Elcheninov A.G."/>
            <person name="Petrova N.F."/>
            <person name="Zavarzina D.G."/>
            <person name="Kublanov I.V."/>
            <person name="Merkel A.Y."/>
        </authorList>
    </citation>
    <scope>NUCLEOTIDE SEQUENCE</scope>
    <source>
        <strain evidence="10">09-Me</strain>
    </source>
</reference>
<evidence type="ECO:0000256" key="6">
    <source>
        <dbReference type="PROSITE-ProRule" id="PRU00169"/>
    </source>
</evidence>
<dbReference type="Pfam" id="PF00486">
    <property type="entry name" value="Trans_reg_C"/>
    <property type="match status" value="1"/>
</dbReference>
<dbReference type="AlphaFoldDB" id="A0AAE3TDV8"/>
<dbReference type="PANTHER" id="PTHR48111">
    <property type="entry name" value="REGULATOR OF RPOS"/>
    <property type="match status" value="1"/>
</dbReference>
<feature type="domain" description="Response regulatory" evidence="8">
    <location>
        <begin position="2"/>
        <end position="116"/>
    </location>
</feature>
<evidence type="ECO:0000256" key="2">
    <source>
        <dbReference type="ARBA" id="ARBA00023012"/>
    </source>
</evidence>
<dbReference type="Proteomes" id="UP001221302">
    <property type="component" value="Unassembled WGS sequence"/>
</dbReference>
<protein>
    <submittedName>
        <fullName evidence="10">Response regulator transcription factor</fullName>
    </submittedName>
</protein>
<dbReference type="Gene3D" id="6.10.250.690">
    <property type="match status" value="1"/>
</dbReference>
<dbReference type="InterPro" id="IPR001789">
    <property type="entry name" value="Sig_transdc_resp-reg_receiver"/>
</dbReference>
<keyword evidence="4 7" id="KW-0238">DNA-binding</keyword>
<feature type="domain" description="OmpR/PhoB-type" evidence="9">
    <location>
        <begin position="124"/>
        <end position="222"/>
    </location>
</feature>
<evidence type="ECO:0000256" key="1">
    <source>
        <dbReference type="ARBA" id="ARBA00022553"/>
    </source>
</evidence>
<dbReference type="GO" id="GO:0000976">
    <property type="term" value="F:transcription cis-regulatory region binding"/>
    <property type="evidence" value="ECO:0007669"/>
    <property type="project" value="TreeGrafter"/>
</dbReference>
<feature type="modified residue" description="4-aspartylphosphate" evidence="6">
    <location>
        <position position="51"/>
    </location>
</feature>
<dbReference type="RefSeq" id="WP_321535365.1">
    <property type="nucleotide sequence ID" value="NZ_JARGDL010000005.1"/>
</dbReference>
<keyword evidence="5" id="KW-0804">Transcription</keyword>
<dbReference type="SUPFAM" id="SSF52172">
    <property type="entry name" value="CheY-like"/>
    <property type="match status" value="1"/>
</dbReference>
<evidence type="ECO:0000259" key="9">
    <source>
        <dbReference type="PROSITE" id="PS51755"/>
    </source>
</evidence>
<organism evidence="10 11">
    <name type="scientific">Stygiobacter electus</name>
    <dbReference type="NCBI Taxonomy" id="3032292"/>
    <lineage>
        <taxon>Bacteria</taxon>
        <taxon>Pseudomonadati</taxon>
        <taxon>Ignavibacteriota</taxon>
        <taxon>Ignavibacteria</taxon>
        <taxon>Ignavibacteriales</taxon>
        <taxon>Melioribacteraceae</taxon>
        <taxon>Stygiobacter</taxon>
    </lineage>
</organism>
<comment type="caution">
    <text evidence="10">The sequence shown here is derived from an EMBL/GenBank/DDBJ whole genome shotgun (WGS) entry which is preliminary data.</text>
</comment>
<dbReference type="Gene3D" id="1.10.10.10">
    <property type="entry name" value="Winged helix-like DNA-binding domain superfamily/Winged helix DNA-binding domain"/>
    <property type="match status" value="1"/>
</dbReference>
<dbReference type="SMART" id="SM00448">
    <property type="entry name" value="REC"/>
    <property type="match status" value="1"/>
</dbReference>
<accession>A0AAE3TDV8</accession>
<keyword evidence="3" id="KW-0805">Transcription regulation</keyword>
<evidence type="ECO:0000313" key="11">
    <source>
        <dbReference type="Proteomes" id="UP001221302"/>
    </source>
</evidence>
<evidence type="ECO:0000256" key="3">
    <source>
        <dbReference type="ARBA" id="ARBA00023015"/>
    </source>
</evidence>
<evidence type="ECO:0000256" key="5">
    <source>
        <dbReference type="ARBA" id="ARBA00023163"/>
    </source>
</evidence>
<dbReference type="EMBL" id="JARGDL010000005">
    <property type="protein sequence ID" value="MDF1611598.1"/>
    <property type="molecule type" value="Genomic_DNA"/>
</dbReference>
<dbReference type="FunFam" id="1.10.10.10:FF:000005">
    <property type="entry name" value="Two-component system response regulator"/>
    <property type="match status" value="1"/>
</dbReference>
<dbReference type="SMART" id="SM00862">
    <property type="entry name" value="Trans_reg_C"/>
    <property type="match status" value="1"/>
</dbReference>
<dbReference type="PROSITE" id="PS51755">
    <property type="entry name" value="OMPR_PHOB"/>
    <property type="match status" value="1"/>
</dbReference>
<dbReference type="InterPro" id="IPR036388">
    <property type="entry name" value="WH-like_DNA-bd_sf"/>
</dbReference>
<dbReference type="GO" id="GO:0005829">
    <property type="term" value="C:cytosol"/>
    <property type="evidence" value="ECO:0007669"/>
    <property type="project" value="TreeGrafter"/>
</dbReference>
<sequence length="223" mass="25710">MRILVVEDEHKVASFIKKGLEEEFYQVDTAPNGKVAFDLVLDNEYDLIISDVMMPVMDGNQFVKTLRENKILTPVLLLTVKDSIVDKVKGLDSGADDYLTKPFSFEELTARIRALLRRKDSSKENILKVDNLKMDLVSHKVTRDNQEIILTPKEYSILEYLLRNKNKVVSRTKLLEHVYDFHFDTGTNVIDVFINKLRSKIDTPNNKQLLYTVRGAGYLIKDD</sequence>